<dbReference type="InterPro" id="IPR017884">
    <property type="entry name" value="SANT_dom"/>
</dbReference>
<evidence type="ECO:0000259" key="14">
    <source>
        <dbReference type="PROSITE" id="PS51293"/>
    </source>
</evidence>
<dbReference type="SUPFAM" id="SSF102712">
    <property type="entry name" value="JAB1/MPN domain"/>
    <property type="match status" value="1"/>
</dbReference>
<feature type="domain" description="SANT" evidence="14">
    <location>
        <begin position="95"/>
        <end position="146"/>
    </location>
</feature>
<dbReference type="Gene3D" id="3.40.140.10">
    <property type="entry name" value="Cytidine Deaminase, domain 2"/>
    <property type="match status" value="1"/>
</dbReference>
<dbReference type="PROSITE" id="PS50249">
    <property type="entry name" value="MPN"/>
    <property type="match status" value="1"/>
</dbReference>
<comment type="caution">
    <text evidence="15">The sequence shown here is derived from an EMBL/GenBank/DDBJ whole genome shotgun (WGS) entry which is preliminary data.</text>
</comment>
<evidence type="ECO:0000313" key="16">
    <source>
        <dbReference type="Proteomes" id="UP001329430"/>
    </source>
</evidence>
<dbReference type="Gene3D" id="1.10.10.60">
    <property type="entry name" value="Homeodomain-like"/>
    <property type="match status" value="1"/>
</dbReference>
<dbReference type="EMBL" id="JAVRBK010000004">
    <property type="protein sequence ID" value="KAK5644658.1"/>
    <property type="molecule type" value="Genomic_DNA"/>
</dbReference>
<dbReference type="GO" id="GO:0006508">
    <property type="term" value="P:proteolysis"/>
    <property type="evidence" value="ECO:0007669"/>
    <property type="project" value="UniProtKB-KW"/>
</dbReference>
<evidence type="ECO:0000256" key="2">
    <source>
        <dbReference type="ARBA" id="ARBA00007194"/>
    </source>
</evidence>
<dbReference type="GO" id="GO:0008237">
    <property type="term" value="F:metallopeptidase activity"/>
    <property type="evidence" value="ECO:0007669"/>
    <property type="project" value="UniProtKB-KW"/>
</dbReference>
<evidence type="ECO:0000256" key="5">
    <source>
        <dbReference type="ARBA" id="ARBA00022801"/>
    </source>
</evidence>
<dbReference type="Proteomes" id="UP001329430">
    <property type="component" value="Chromosome 4"/>
</dbReference>
<evidence type="ECO:0000313" key="15">
    <source>
        <dbReference type="EMBL" id="KAK5644658.1"/>
    </source>
</evidence>
<feature type="domain" description="MPN" evidence="12">
    <location>
        <begin position="580"/>
        <end position="715"/>
    </location>
</feature>
<accession>A0AAN7VG60</accession>
<keyword evidence="7" id="KW-0482">Metalloprotease</keyword>
<evidence type="ECO:0000259" key="12">
    <source>
        <dbReference type="PROSITE" id="PS50249"/>
    </source>
</evidence>
<evidence type="ECO:0000256" key="10">
    <source>
        <dbReference type="ARBA" id="ARBA00032256"/>
    </source>
</evidence>
<sequence>MADDDEIDILGDFSLDNFLSKNDSEIYNNSNELVSHNSEILNCDCSSQWLLEQNLTTNSCCYNNAHSDLCVDLGQEQIIQTVDRHPQLQSDNNVTDSSGWSKKEKNLLERGIEIFGKSSTRLSQFIGTKTANEVKYYLKHFYTESPLHGHDGQVVIEETIVSSDNLNFSDTSEVLDDFEIPASIEEVIAAVSTAKPTIAVRKRNSKKSQNLETKYKTSYYNGKKGVMHKQAQPIKKHKNGIVKFKFRAKLKASDIQKIKKKHLLLDSSLKKLSMDNTFTLEEMHSVNGEEVVKISKESSDEDIDLDVENDDQSENVPYKYIDAIIHSEMDEFDKSSAMKDEKIDHSNDIISVKVEDADMESSKDVHHTDLNVTEEIYKQLISMDVPTSEVTLNKDQVTDLEKYIHNEYFNGRCVKTPKRYLKIRNHILNSWTLCKPIYVTKTSVRQGLKNCGDVNCIGRIHYFLEQIGAINFGCAETIYVRPFRDWLMASAPVQKDRLLKTNTVALSKPTITNRQRIRKKLLHDGQGGYTLTHNENGDVINTTIVSEEPVLKQKSYIKTPTIKLIYCKAFTEEYPQEFQINLHLQTLLLMDLHAHTSTAEVMGLMGGYWNSDNKTLTILRYIPCRNIASSATHCDMCPISQAKAADIIHDEGLNILGWFHSHPTFAPEPSQQDLDTQLNVQQWIGNNKPCIGLILSPFSAHGALIASPYRCLIVARKSSFDDHFVPFKFKVDLISSNFDSKYLLSQAWDILHKDSNVPEKNRVDFKKPYFLDQSITFCDKFISSVQMHLAKCSNINKMECDKITQGLTNICCSLT</sequence>
<keyword evidence="3" id="KW-0645">Protease</keyword>
<keyword evidence="16" id="KW-1185">Reference proteome</keyword>
<comment type="subcellular location">
    <subcellularLocation>
        <location evidence="1">Nucleus</location>
    </subcellularLocation>
</comment>
<dbReference type="FunFam" id="3.40.140.10:FF:000053">
    <property type="entry name" value="MPN domain-containing protein CG4751"/>
    <property type="match status" value="1"/>
</dbReference>
<evidence type="ECO:0000256" key="1">
    <source>
        <dbReference type="ARBA" id="ARBA00004123"/>
    </source>
</evidence>
<keyword evidence="6" id="KW-0862">Zinc</keyword>
<dbReference type="InterPro" id="IPR000555">
    <property type="entry name" value="JAMM/MPN+_dom"/>
</dbReference>
<keyword evidence="4" id="KW-0479">Metal-binding</keyword>
<organism evidence="15 16">
    <name type="scientific">Pyrocoelia pectoralis</name>
    <dbReference type="NCBI Taxonomy" id="417401"/>
    <lineage>
        <taxon>Eukaryota</taxon>
        <taxon>Metazoa</taxon>
        <taxon>Ecdysozoa</taxon>
        <taxon>Arthropoda</taxon>
        <taxon>Hexapoda</taxon>
        <taxon>Insecta</taxon>
        <taxon>Pterygota</taxon>
        <taxon>Neoptera</taxon>
        <taxon>Endopterygota</taxon>
        <taxon>Coleoptera</taxon>
        <taxon>Polyphaga</taxon>
        <taxon>Elateriformia</taxon>
        <taxon>Elateroidea</taxon>
        <taxon>Lampyridae</taxon>
        <taxon>Lampyrinae</taxon>
        <taxon>Pyrocoelia</taxon>
    </lineage>
</organism>
<dbReference type="PROSITE" id="PS51293">
    <property type="entry name" value="SANT"/>
    <property type="match status" value="1"/>
</dbReference>
<dbReference type="SUPFAM" id="SSF46689">
    <property type="entry name" value="Homeodomain-like"/>
    <property type="match status" value="2"/>
</dbReference>
<comment type="similarity">
    <text evidence="2">Belongs to the peptidase M67A family. MYSM1 subfamily.</text>
</comment>
<proteinExistence type="inferred from homology"/>
<name>A0AAN7VG60_9COLE</name>
<dbReference type="SMART" id="SM00232">
    <property type="entry name" value="JAB_MPN"/>
    <property type="match status" value="1"/>
</dbReference>
<dbReference type="GO" id="GO:0005634">
    <property type="term" value="C:nucleus"/>
    <property type="evidence" value="ECO:0007669"/>
    <property type="project" value="UniProtKB-SubCell"/>
</dbReference>
<dbReference type="CDD" id="cd00167">
    <property type="entry name" value="SANT"/>
    <property type="match status" value="1"/>
</dbReference>
<protein>
    <recommendedName>
        <fullName evidence="10">Myb-like, SWIRM and MPN domain-containing protein 1</fullName>
    </recommendedName>
</protein>
<dbReference type="InterPro" id="IPR009057">
    <property type="entry name" value="Homeodomain-like_sf"/>
</dbReference>
<dbReference type="InterPro" id="IPR050242">
    <property type="entry name" value="JAMM_MPN+_peptidase_M67A"/>
</dbReference>
<evidence type="ECO:0000259" key="13">
    <source>
        <dbReference type="PROSITE" id="PS50934"/>
    </source>
</evidence>
<evidence type="ECO:0000256" key="3">
    <source>
        <dbReference type="ARBA" id="ARBA00022670"/>
    </source>
</evidence>
<evidence type="ECO:0000256" key="11">
    <source>
        <dbReference type="ARBA" id="ARBA00061577"/>
    </source>
</evidence>
<evidence type="ECO:0000256" key="9">
    <source>
        <dbReference type="ARBA" id="ARBA00023242"/>
    </source>
</evidence>
<keyword evidence="9" id="KW-0539">Nucleus</keyword>
<feature type="domain" description="SWIRM" evidence="13">
    <location>
        <begin position="383"/>
        <end position="481"/>
    </location>
</feature>
<evidence type="ECO:0000256" key="7">
    <source>
        <dbReference type="ARBA" id="ARBA00023049"/>
    </source>
</evidence>
<gene>
    <name evidence="15" type="ORF">RI129_005958</name>
</gene>
<keyword evidence="8" id="KW-0238">DNA-binding</keyword>
<keyword evidence="5" id="KW-0378">Hydrolase</keyword>
<dbReference type="GO" id="GO:0046872">
    <property type="term" value="F:metal ion binding"/>
    <property type="evidence" value="ECO:0007669"/>
    <property type="project" value="UniProtKB-KW"/>
</dbReference>
<dbReference type="Pfam" id="PF04433">
    <property type="entry name" value="SWIRM"/>
    <property type="match status" value="1"/>
</dbReference>
<dbReference type="InterPro" id="IPR036388">
    <property type="entry name" value="WH-like_DNA-bd_sf"/>
</dbReference>
<dbReference type="InterPro" id="IPR007526">
    <property type="entry name" value="SWIRM"/>
</dbReference>
<dbReference type="InterPro" id="IPR001005">
    <property type="entry name" value="SANT/Myb"/>
</dbReference>
<evidence type="ECO:0000256" key="8">
    <source>
        <dbReference type="ARBA" id="ARBA00023125"/>
    </source>
</evidence>
<dbReference type="GO" id="GO:0003677">
    <property type="term" value="F:DNA binding"/>
    <property type="evidence" value="ECO:0007669"/>
    <property type="project" value="UniProtKB-KW"/>
</dbReference>
<evidence type="ECO:0000256" key="4">
    <source>
        <dbReference type="ARBA" id="ARBA00022723"/>
    </source>
</evidence>
<dbReference type="InterPro" id="IPR037518">
    <property type="entry name" value="MPN"/>
</dbReference>
<dbReference type="PROSITE" id="PS50934">
    <property type="entry name" value="SWIRM"/>
    <property type="match status" value="1"/>
</dbReference>
<evidence type="ECO:0000256" key="6">
    <source>
        <dbReference type="ARBA" id="ARBA00022833"/>
    </source>
</evidence>
<dbReference type="Gene3D" id="1.10.10.10">
    <property type="entry name" value="Winged helix-like DNA-binding domain superfamily/Winged helix DNA-binding domain"/>
    <property type="match status" value="1"/>
</dbReference>
<reference evidence="15 16" key="1">
    <citation type="journal article" date="2024" name="Insects">
        <title>An Improved Chromosome-Level Genome Assembly of the Firefly Pyrocoelia pectoralis.</title>
        <authorList>
            <person name="Fu X."/>
            <person name="Meyer-Rochow V.B."/>
            <person name="Ballantyne L."/>
            <person name="Zhu X."/>
        </authorList>
    </citation>
    <scope>NUCLEOTIDE SEQUENCE [LARGE SCALE GENOMIC DNA]</scope>
    <source>
        <strain evidence="15">XCY_ONT2</strain>
    </source>
</reference>
<comment type="similarity">
    <text evidence="11">Belongs to the peptidase M67 family.</text>
</comment>
<dbReference type="PANTHER" id="PTHR10410">
    <property type="entry name" value="EUKARYOTIC TRANSLATION INITIATION FACTOR 3 -RELATED"/>
    <property type="match status" value="1"/>
</dbReference>
<dbReference type="AlphaFoldDB" id="A0AAN7VG60"/>
<dbReference type="SMART" id="SM00717">
    <property type="entry name" value="SANT"/>
    <property type="match status" value="1"/>
</dbReference>
<dbReference type="Pfam" id="PF01398">
    <property type="entry name" value="JAB"/>
    <property type="match status" value="1"/>
</dbReference>